<gene>
    <name evidence="4" type="ORF">X943_003982</name>
</gene>
<evidence type="ECO:0000256" key="3">
    <source>
        <dbReference type="ARBA" id="ARBA00023128"/>
    </source>
</evidence>
<organism evidence="4 5">
    <name type="scientific">Babesia divergens</name>
    <dbReference type="NCBI Taxonomy" id="32595"/>
    <lineage>
        <taxon>Eukaryota</taxon>
        <taxon>Sar</taxon>
        <taxon>Alveolata</taxon>
        <taxon>Apicomplexa</taxon>
        <taxon>Aconoidasida</taxon>
        <taxon>Piroplasmida</taxon>
        <taxon>Babesiidae</taxon>
        <taxon>Babesia</taxon>
    </lineage>
</organism>
<keyword evidence="3" id="KW-0496">Mitochondrion</keyword>
<keyword evidence="2" id="KW-0809">Transit peptide</keyword>
<dbReference type="Gene3D" id="2.40.30.160">
    <property type="match status" value="1"/>
</dbReference>
<comment type="caution">
    <text evidence="4">The sequence shown here is derived from an EMBL/GenBank/DDBJ whole genome shotgun (WGS) entry which is preliminary data.</text>
</comment>
<dbReference type="PANTHER" id="PTHR22602">
    <property type="entry name" value="TRANSFERASE CAF17, MITOCHONDRIAL-RELATED"/>
    <property type="match status" value="1"/>
</dbReference>
<reference evidence="4" key="1">
    <citation type="journal article" date="2014" name="Nucleic Acids Res.">
        <title>The evolutionary dynamics of variant antigen genes in Babesia reveal a history of genomic innovation underlying host-parasite interaction.</title>
        <authorList>
            <person name="Jackson A.P."/>
            <person name="Otto T.D."/>
            <person name="Darby A."/>
            <person name="Ramaprasad A."/>
            <person name="Xia D."/>
            <person name="Echaide I.E."/>
            <person name="Farber M."/>
            <person name="Gahlot S."/>
            <person name="Gamble J."/>
            <person name="Gupta D."/>
            <person name="Gupta Y."/>
            <person name="Jackson L."/>
            <person name="Malandrin L."/>
            <person name="Malas T.B."/>
            <person name="Moussa E."/>
            <person name="Nair M."/>
            <person name="Reid A.J."/>
            <person name="Sanders M."/>
            <person name="Sharma J."/>
            <person name="Tracey A."/>
            <person name="Quail M.A."/>
            <person name="Weir W."/>
            <person name="Wastling J.M."/>
            <person name="Hall N."/>
            <person name="Willadsen P."/>
            <person name="Lingelbach K."/>
            <person name="Shiels B."/>
            <person name="Tait A."/>
            <person name="Berriman M."/>
            <person name="Allred D.R."/>
            <person name="Pain A."/>
        </authorList>
    </citation>
    <scope>NUCLEOTIDE SEQUENCE</scope>
    <source>
        <strain evidence="4">1802A</strain>
    </source>
</reference>
<dbReference type="NCBIfam" id="TIGR03317">
    <property type="entry name" value="ygfZ_signature"/>
    <property type="match status" value="1"/>
</dbReference>
<dbReference type="InterPro" id="IPR027266">
    <property type="entry name" value="TrmE/GcvT-like"/>
</dbReference>
<dbReference type="EMBL" id="JAHBMH010000003">
    <property type="protein sequence ID" value="KAK1940398.1"/>
    <property type="molecule type" value="Genomic_DNA"/>
</dbReference>
<reference evidence="4" key="2">
    <citation type="submission" date="2021-05" db="EMBL/GenBank/DDBJ databases">
        <authorList>
            <person name="Pain A."/>
        </authorList>
    </citation>
    <scope>NUCLEOTIDE SEQUENCE</scope>
    <source>
        <strain evidence="4">1802A</strain>
    </source>
</reference>
<name>A0AAD9GLJ9_BABDI</name>
<evidence type="ECO:0008006" key="6">
    <source>
        <dbReference type="Google" id="ProtNLM"/>
    </source>
</evidence>
<dbReference type="InterPro" id="IPR017703">
    <property type="entry name" value="YgfZ/GCV_T_CS"/>
</dbReference>
<protein>
    <recommendedName>
        <fullName evidence="6">Aminomethyltransferase folate-binding domain-containing protein</fullName>
    </recommendedName>
</protein>
<sequence length="322" mass="36169">MLSRLSGRSVLALSGSDSFTFLQGLISNDLTRLNNTKNMLLKCVFLGSDGRIQADGLITRQADYYTVETGRGNLECLLTLLKRRKLSSKVEYKVIEDCSVYCKVPNWLLSNSRPGEAEEKPPNDPLDSTPEFTCDMPLLSRRYAVSSGLQEVKDYSSTHRLYLALNGFGVTLIDELKPLKVLPQDLSLHKLGFISNNKGCYVGQEIMNRLLNRTLTHKYNLNYIIRGEHLEKETKDSIKEVPVNDIAIGRVLVERVGELSAMNILRRVITHDVREVAHVDAESKVVPIVYYSTGFGLALLPQRGPVRNIVLVDGEKHMCYPV</sequence>
<dbReference type="SUPFAM" id="SSF103025">
    <property type="entry name" value="Folate-binding domain"/>
    <property type="match status" value="1"/>
</dbReference>
<dbReference type="Proteomes" id="UP001195914">
    <property type="component" value="Unassembled WGS sequence"/>
</dbReference>
<accession>A0AAD9GLJ9</accession>
<evidence type="ECO:0000313" key="5">
    <source>
        <dbReference type="Proteomes" id="UP001195914"/>
    </source>
</evidence>
<dbReference type="InterPro" id="IPR045179">
    <property type="entry name" value="YgfZ/GcvT"/>
</dbReference>
<dbReference type="GO" id="GO:0016226">
    <property type="term" value="P:iron-sulfur cluster assembly"/>
    <property type="evidence" value="ECO:0007669"/>
    <property type="project" value="TreeGrafter"/>
</dbReference>
<evidence type="ECO:0000256" key="1">
    <source>
        <dbReference type="ARBA" id="ARBA00004173"/>
    </source>
</evidence>
<dbReference type="PANTHER" id="PTHR22602:SF0">
    <property type="entry name" value="TRANSFERASE CAF17, MITOCHONDRIAL-RELATED"/>
    <property type="match status" value="1"/>
</dbReference>
<evidence type="ECO:0000256" key="2">
    <source>
        <dbReference type="ARBA" id="ARBA00022946"/>
    </source>
</evidence>
<dbReference type="AlphaFoldDB" id="A0AAD9GLJ9"/>
<proteinExistence type="predicted"/>
<keyword evidence="5" id="KW-1185">Reference proteome</keyword>
<dbReference type="Gene3D" id="3.30.1360.120">
    <property type="entry name" value="Probable tRNA modification gtpase trme, domain 1"/>
    <property type="match status" value="1"/>
</dbReference>
<dbReference type="GO" id="GO:0005759">
    <property type="term" value="C:mitochondrial matrix"/>
    <property type="evidence" value="ECO:0007669"/>
    <property type="project" value="TreeGrafter"/>
</dbReference>
<comment type="subcellular location">
    <subcellularLocation>
        <location evidence="1">Mitochondrion</location>
    </subcellularLocation>
</comment>
<evidence type="ECO:0000313" key="4">
    <source>
        <dbReference type="EMBL" id="KAK1940398.1"/>
    </source>
</evidence>